<dbReference type="InterPro" id="IPR036259">
    <property type="entry name" value="MFS_trans_sf"/>
</dbReference>
<feature type="transmembrane region" description="Helical" evidence="6">
    <location>
        <begin position="107"/>
        <end position="125"/>
    </location>
</feature>
<organism evidence="8 9">
    <name type="scientific">Bacteroides pectinophilus CAG:437</name>
    <dbReference type="NCBI Taxonomy" id="1263051"/>
    <lineage>
        <taxon>Bacteria</taxon>
        <taxon>Bacillati</taxon>
        <taxon>Bacillota</taxon>
        <taxon>Clostridia</taxon>
        <taxon>Eubacteriales</taxon>
    </lineage>
</organism>
<evidence type="ECO:0000256" key="2">
    <source>
        <dbReference type="ARBA" id="ARBA00022448"/>
    </source>
</evidence>
<proteinExistence type="predicted"/>
<feature type="transmembrane region" description="Helical" evidence="6">
    <location>
        <begin position="83"/>
        <end position="101"/>
    </location>
</feature>
<dbReference type="EMBL" id="CBHH010000044">
    <property type="protein sequence ID" value="CDD57188.1"/>
    <property type="molecule type" value="Genomic_DNA"/>
</dbReference>
<dbReference type="PANTHER" id="PTHR23519:SF1">
    <property type="entry name" value="AUTOPHAGY-RELATED PROTEIN 22"/>
    <property type="match status" value="1"/>
</dbReference>
<dbReference type="InterPro" id="IPR024671">
    <property type="entry name" value="Atg22-like"/>
</dbReference>
<feature type="transmembrane region" description="Helical" evidence="6">
    <location>
        <begin position="48"/>
        <end position="71"/>
    </location>
</feature>
<feature type="transmembrane region" description="Helical" evidence="6">
    <location>
        <begin position="322"/>
        <end position="344"/>
    </location>
</feature>
<evidence type="ECO:0000313" key="9">
    <source>
        <dbReference type="Proteomes" id="UP000018141"/>
    </source>
</evidence>
<sequence length="431" mass="47525">MRFRLTKNERNWVLYDVGNSAFVLLVSTIMPIYFNYLAGNAGLSSADYMAYWGYAASIVTIIVAVLGPVMGTLADTKDFKKPVFTISMLAGAAGCICLGLARQWMMFIIIYIIAKTGFSCNLIFYDSMLTDITVDERMDNVSSHGFAWGYIGSCIPFAACLVLVLGAGRIGISMETAMTVTFAVTAVWWIAMTIPLLKTYRQKYYAEKKKNAVKDSFARLGNTFKNVKQNKKVFVFLLAFFFYIDGVYTIIDMATAYGQALGLDSTGLLMALLVTQIVAFPCSIAFGRLSQKITSERLIIVCITAYFGIAVFAMFLHTQAQFWILAIVVGMFQGGIQALSRSYFTKIIPAGQSGEYFGLMDICGKGASFMGTTIVSVVSQMTGNVSKGVGMIAALFVAGMVFFIYSLRVEPEKKEQREELIKSKLAVTEEY</sequence>
<dbReference type="Proteomes" id="UP000018141">
    <property type="component" value="Unassembled WGS sequence"/>
</dbReference>
<dbReference type="GO" id="GO:0005886">
    <property type="term" value="C:plasma membrane"/>
    <property type="evidence" value="ECO:0007669"/>
    <property type="project" value="UniProtKB-SubCell"/>
</dbReference>
<dbReference type="Gene3D" id="1.20.1250.20">
    <property type="entry name" value="MFS general substrate transporter like domains"/>
    <property type="match status" value="1"/>
</dbReference>
<evidence type="ECO:0000256" key="6">
    <source>
        <dbReference type="SAM" id="Phobius"/>
    </source>
</evidence>
<name>R7A8S8_9FIRM</name>
<feature type="transmembrane region" description="Helical" evidence="6">
    <location>
        <begin position="356"/>
        <end position="377"/>
    </location>
</feature>
<feature type="domain" description="Major facilitator superfamily (MFS) profile" evidence="7">
    <location>
        <begin position="1"/>
        <end position="414"/>
    </location>
</feature>
<feature type="transmembrane region" description="Helical" evidence="6">
    <location>
        <begin position="180"/>
        <end position="200"/>
    </location>
</feature>
<comment type="subcellular location">
    <subcellularLocation>
        <location evidence="1">Cell membrane</location>
        <topology evidence="1">Multi-pass membrane protein</topology>
    </subcellularLocation>
</comment>
<keyword evidence="4 6" id="KW-1133">Transmembrane helix</keyword>
<comment type="caution">
    <text evidence="8">The sequence shown here is derived from an EMBL/GenBank/DDBJ whole genome shotgun (WGS) entry which is preliminary data.</text>
</comment>
<dbReference type="PROSITE" id="PS50850">
    <property type="entry name" value="MFS"/>
    <property type="match status" value="1"/>
</dbReference>
<dbReference type="Pfam" id="PF11700">
    <property type="entry name" value="ATG22"/>
    <property type="match status" value="2"/>
</dbReference>
<feature type="transmembrane region" description="Helical" evidence="6">
    <location>
        <begin position="12"/>
        <end position="36"/>
    </location>
</feature>
<feature type="transmembrane region" description="Helical" evidence="6">
    <location>
        <begin position="233"/>
        <end position="251"/>
    </location>
</feature>
<feature type="transmembrane region" description="Helical" evidence="6">
    <location>
        <begin position="266"/>
        <end position="286"/>
    </location>
</feature>
<dbReference type="InterPro" id="IPR020846">
    <property type="entry name" value="MFS_dom"/>
</dbReference>
<evidence type="ECO:0000256" key="3">
    <source>
        <dbReference type="ARBA" id="ARBA00022692"/>
    </source>
</evidence>
<feature type="transmembrane region" description="Helical" evidence="6">
    <location>
        <begin position="146"/>
        <end position="168"/>
    </location>
</feature>
<dbReference type="PANTHER" id="PTHR23519">
    <property type="entry name" value="AUTOPHAGY-RELATED PROTEIN 22"/>
    <property type="match status" value="1"/>
</dbReference>
<evidence type="ECO:0000256" key="4">
    <source>
        <dbReference type="ARBA" id="ARBA00022989"/>
    </source>
</evidence>
<protein>
    <recommendedName>
        <fullName evidence="7">Major facilitator superfamily (MFS) profile domain-containing protein</fullName>
    </recommendedName>
</protein>
<keyword evidence="2" id="KW-0813">Transport</keyword>
<evidence type="ECO:0000313" key="8">
    <source>
        <dbReference type="EMBL" id="CDD57188.1"/>
    </source>
</evidence>
<feature type="transmembrane region" description="Helical" evidence="6">
    <location>
        <begin position="298"/>
        <end position="316"/>
    </location>
</feature>
<dbReference type="GO" id="GO:0022857">
    <property type="term" value="F:transmembrane transporter activity"/>
    <property type="evidence" value="ECO:0007669"/>
    <property type="project" value="InterPro"/>
</dbReference>
<keyword evidence="5 6" id="KW-0472">Membrane</keyword>
<evidence type="ECO:0000259" key="7">
    <source>
        <dbReference type="PROSITE" id="PS50850"/>
    </source>
</evidence>
<evidence type="ECO:0000256" key="5">
    <source>
        <dbReference type="ARBA" id="ARBA00023136"/>
    </source>
</evidence>
<keyword evidence="3 6" id="KW-0812">Transmembrane</keyword>
<accession>R7A8S8</accession>
<dbReference type="InterPro" id="IPR050495">
    <property type="entry name" value="ATG22/LtaA_families"/>
</dbReference>
<reference evidence="8" key="1">
    <citation type="submission" date="2012-11" db="EMBL/GenBank/DDBJ databases">
        <title>Dependencies among metagenomic species, viruses, plasmids and units of genetic variation.</title>
        <authorList>
            <person name="Nielsen H.B."/>
            <person name="Almeida M."/>
            <person name="Juncker A.S."/>
            <person name="Rasmussen S."/>
            <person name="Li J."/>
            <person name="Sunagawa S."/>
            <person name="Plichta D."/>
            <person name="Gautier L."/>
            <person name="Le Chatelier E."/>
            <person name="Peletier E."/>
            <person name="Bonde I."/>
            <person name="Nielsen T."/>
            <person name="Manichanh C."/>
            <person name="Arumugam M."/>
            <person name="Batto J."/>
            <person name="Santos M.B.Q.D."/>
            <person name="Blom N."/>
            <person name="Borruel N."/>
            <person name="Burgdorf K.S."/>
            <person name="Boumezbeur F."/>
            <person name="Casellas F."/>
            <person name="Dore J."/>
            <person name="Guarner F."/>
            <person name="Hansen T."/>
            <person name="Hildebrand F."/>
            <person name="Kaas R.S."/>
            <person name="Kennedy S."/>
            <person name="Kristiansen K."/>
            <person name="Kultima J.R."/>
            <person name="Leonard P."/>
            <person name="Levenez F."/>
            <person name="Lund O."/>
            <person name="Moumen B."/>
            <person name="Le Paslier D."/>
            <person name="Pons N."/>
            <person name="Pedersen O."/>
            <person name="Prifti E."/>
            <person name="Qin J."/>
            <person name="Raes J."/>
            <person name="Tap J."/>
            <person name="Tims S."/>
            <person name="Ussery D.W."/>
            <person name="Yamada T."/>
            <person name="MetaHit consortium"/>
            <person name="Renault P."/>
            <person name="Sicheritz-Ponten T."/>
            <person name="Bork P."/>
            <person name="Wang J."/>
            <person name="Brunak S."/>
            <person name="Ehrlich S.D."/>
        </authorList>
    </citation>
    <scope>NUCLEOTIDE SEQUENCE [LARGE SCALE GENOMIC DNA]</scope>
</reference>
<feature type="transmembrane region" description="Helical" evidence="6">
    <location>
        <begin position="389"/>
        <end position="407"/>
    </location>
</feature>
<dbReference type="SUPFAM" id="SSF103473">
    <property type="entry name" value="MFS general substrate transporter"/>
    <property type="match status" value="1"/>
</dbReference>
<gene>
    <name evidence="8" type="ORF">BN656_01476</name>
</gene>
<dbReference type="AlphaFoldDB" id="R7A8S8"/>
<evidence type="ECO:0000256" key="1">
    <source>
        <dbReference type="ARBA" id="ARBA00004651"/>
    </source>
</evidence>